<feature type="region of interest" description="Disordered" evidence="1">
    <location>
        <begin position="120"/>
        <end position="237"/>
    </location>
</feature>
<reference evidence="2" key="2">
    <citation type="submission" date="2023-06" db="EMBL/GenBank/DDBJ databases">
        <authorList>
            <consortium name="Lawrence Berkeley National Laboratory"/>
            <person name="Haridas S."/>
            <person name="Hensen N."/>
            <person name="Bonometti L."/>
            <person name="Westerberg I."/>
            <person name="Brannstrom I.O."/>
            <person name="Guillou S."/>
            <person name="Cros-Aarteil S."/>
            <person name="Calhoun S."/>
            <person name="Kuo A."/>
            <person name="Mondo S."/>
            <person name="Pangilinan J."/>
            <person name="Riley R."/>
            <person name="Labutti K."/>
            <person name="Andreopoulos B."/>
            <person name="Lipzen A."/>
            <person name="Chen C."/>
            <person name="Yanf M."/>
            <person name="Daum C."/>
            <person name="Ng V."/>
            <person name="Clum A."/>
            <person name="Steindorff A."/>
            <person name="Ohm R."/>
            <person name="Martin F."/>
            <person name="Silar P."/>
            <person name="Natvig D."/>
            <person name="Lalanne C."/>
            <person name="Gautier V."/>
            <person name="Ament-Velasquez S.L."/>
            <person name="Kruys A."/>
            <person name="Hutchinson M.I."/>
            <person name="Powell A.J."/>
            <person name="Barry K."/>
            <person name="Miller A.N."/>
            <person name="Grigoriev I.V."/>
            <person name="Debuchy R."/>
            <person name="Gladieux P."/>
            <person name="Thoren M.H."/>
            <person name="Johannesson H."/>
        </authorList>
    </citation>
    <scope>NUCLEOTIDE SEQUENCE</scope>
    <source>
        <strain evidence="2">CBS 560.94</strain>
    </source>
</reference>
<dbReference type="AlphaFoldDB" id="A0AAE0IZX9"/>
<feature type="region of interest" description="Disordered" evidence="1">
    <location>
        <begin position="69"/>
        <end position="99"/>
    </location>
</feature>
<proteinExistence type="predicted"/>
<dbReference type="Proteomes" id="UP001278500">
    <property type="component" value="Unassembled WGS sequence"/>
</dbReference>
<organism evidence="2 3">
    <name type="scientific">Neurospora tetraspora</name>
    <dbReference type="NCBI Taxonomy" id="94610"/>
    <lineage>
        <taxon>Eukaryota</taxon>
        <taxon>Fungi</taxon>
        <taxon>Dikarya</taxon>
        <taxon>Ascomycota</taxon>
        <taxon>Pezizomycotina</taxon>
        <taxon>Sordariomycetes</taxon>
        <taxon>Sordariomycetidae</taxon>
        <taxon>Sordariales</taxon>
        <taxon>Sordariaceae</taxon>
        <taxon>Neurospora</taxon>
    </lineage>
</organism>
<sequence>MPKRPRAMAPAADQAAGEPNEDRRKRLRMALAVEKFVEQAFGEIYEEMNKHMPKMLRSKLLEFYEKEWAEGKNKEQNQRKVSLESATGSDVVEQPAGETLTMEEVSKTIGGLLAMLETQKKQDQCETSLEPGRVSGDVDVVDMAEETTGGSDRDMDQDEDDDEDDDDIYLDSDDDEDSDGYSDGRGWYCLADNDMYADEDESENEEANAPDNEYIPSPWSVGDPSTPKDPFLEDSPQVDLMGTFHNERGNHNRADQAVDPLLRDPVILSLKSEADYENYHKRPRIDFDRYEWRP</sequence>
<name>A0AAE0IZX9_9PEZI</name>
<feature type="compositionally biased region" description="Acidic residues" evidence="1">
    <location>
        <begin position="155"/>
        <end position="180"/>
    </location>
</feature>
<dbReference type="GeneID" id="87862445"/>
<keyword evidence="3" id="KW-1185">Reference proteome</keyword>
<evidence type="ECO:0000313" key="3">
    <source>
        <dbReference type="Proteomes" id="UP001278500"/>
    </source>
</evidence>
<feature type="compositionally biased region" description="Acidic residues" evidence="1">
    <location>
        <begin position="195"/>
        <end position="208"/>
    </location>
</feature>
<protein>
    <submittedName>
        <fullName evidence="2">Uncharacterized protein</fullName>
    </submittedName>
</protein>
<feature type="region of interest" description="Disordered" evidence="1">
    <location>
        <begin position="1"/>
        <end position="23"/>
    </location>
</feature>
<accession>A0AAE0IZX9</accession>
<dbReference type="RefSeq" id="XP_062676514.1">
    <property type="nucleotide sequence ID" value="XM_062825291.1"/>
</dbReference>
<comment type="caution">
    <text evidence="2">The sequence shown here is derived from an EMBL/GenBank/DDBJ whole genome shotgun (WGS) entry which is preliminary data.</text>
</comment>
<feature type="compositionally biased region" description="Basic and acidic residues" evidence="1">
    <location>
        <begin position="69"/>
        <end position="82"/>
    </location>
</feature>
<evidence type="ECO:0000313" key="2">
    <source>
        <dbReference type="EMBL" id="KAK3334348.1"/>
    </source>
</evidence>
<dbReference type="EMBL" id="JAUEPP010000011">
    <property type="protein sequence ID" value="KAK3334348.1"/>
    <property type="molecule type" value="Genomic_DNA"/>
</dbReference>
<gene>
    <name evidence="2" type="ORF">B0H65DRAFT_437170</name>
</gene>
<reference evidence="2" key="1">
    <citation type="journal article" date="2023" name="Mol. Phylogenet. Evol.">
        <title>Genome-scale phylogeny and comparative genomics of the fungal order Sordariales.</title>
        <authorList>
            <person name="Hensen N."/>
            <person name="Bonometti L."/>
            <person name="Westerberg I."/>
            <person name="Brannstrom I.O."/>
            <person name="Guillou S."/>
            <person name="Cros-Aarteil S."/>
            <person name="Calhoun S."/>
            <person name="Haridas S."/>
            <person name="Kuo A."/>
            <person name="Mondo S."/>
            <person name="Pangilinan J."/>
            <person name="Riley R."/>
            <person name="LaButti K."/>
            <person name="Andreopoulos B."/>
            <person name="Lipzen A."/>
            <person name="Chen C."/>
            <person name="Yan M."/>
            <person name="Daum C."/>
            <person name="Ng V."/>
            <person name="Clum A."/>
            <person name="Steindorff A."/>
            <person name="Ohm R.A."/>
            <person name="Martin F."/>
            <person name="Silar P."/>
            <person name="Natvig D.O."/>
            <person name="Lalanne C."/>
            <person name="Gautier V."/>
            <person name="Ament-Velasquez S.L."/>
            <person name="Kruys A."/>
            <person name="Hutchinson M.I."/>
            <person name="Powell A.J."/>
            <person name="Barry K."/>
            <person name="Miller A.N."/>
            <person name="Grigoriev I.V."/>
            <person name="Debuchy R."/>
            <person name="Gladieux P."/>
            <person name="Hiltunen Thoren M."/>
            <person name="Johannesson H."/>
        </authorList>
    </citation>
    <scope>NUCLEOTIDE SEQUENCE</scope>
    <source>
        <strain evidence="2">CBS 560.94</strain>
    </source>
</reference>
<feature type="compositionally biased region" description="Low complexity" evidence="1">
    <location>
        <begin position="7"/>
        <end position="16"/>
    </location>
</feature>
<evidence type="ECO:0000256" key="1">
    <source>
        <dbReference type="SAM" id="MobiDB-lite"/>
    </source>
</evidence>